<dbReference type="EMBL" id="SKBM01000010">
    <property type="protein sequence ID" value="TCZ61384.1"/>
    <property type="molecule type" value="Genomic_DNA"/>
</dbReference>
<name>A0A4R4DL06_9PROT</name>
<dbReference type="PROSITE" id="PS01123">
    <property type="entry name" value="TNASE_1"/>
    <property type="match status" value="1"/>
</dbReference>
<sequence length="190" mass="21664">MVPGPFGEQQLRRFLALILLLALHLAPARAATELRGHVVGITDGDTLTLLTPGKRQVKVRLAEIDTPESRQPYGTRARQALAELTFRRQVRVVVEDTDRYGRRVGRVHAGRLDVNAEMVRRGAAWVYDQYSHDPILAALEAEARAARRGLWALPEAERVPPWEWRRQAREQREAQKRPPAPKAFWRFIPG</sequence>
<dbReference type="InterPro" id="IPR016071">
    <property type="entry name" value="Staphylococal_nuclease_OB-fold"/>
</dbReference>
<evidence type="ECO:0000256" key="4">
    <source>
        <dbReference type="SAM" id="SignalP"/>
    </source>
</evidence>
<feature type="domain" description="TNase-like" evidence="5">
    <location>
        <begin position="32"/>
        <end position="153"/>
    </location>
</feature>
<protein>
    <submittedName>
        <fullName evidence="6">Micrococcal nuclease</fullName>
    </submittedName>
</protein>
<dbReference type="GO" id="GO:0003676">
    <property type="term" value="F:nucleic acid binding"/>
    <property type="evidence" value="ECO:0007669"/>
    <property type="project" value="InterPro"/>
</dbReference>
<dbReference type="Proteomes" id="UP000295023">
    <property type="component" value="Unassembled WGS sequence"/>
</dbReference>
<dbReference type="GO" id="GO:0004519">
    <property type="term" value="F:endonuclease activity"/>
    <property type="evidence" value="ECO:0007669"/>
    <property type="project" value="UniProtKB-KW"/>
</dbReference>
<dbReference type="PANTHER" id="PTHR12302:SF3">
    <property type="entry name" value="SERINE_THREONINE-PROTEIN KINASE 31"/>
    <property type="match status" value="1"/>
</dbReference>
<feature type="chain" id="PRO_5020559240" evidence="4">
    <location>
        <begin position="31"/>
        <end position="190"/>
    </location>
</feature>
<dbReference type="InterPro" id="IPR002071">
    <property type="entry name" value="Thermonucl_AS"/>
</dbReference>
<dbReference type="PROSITE" id="PS50830">
    <property type="entry name" value="TNASE_3"/>
    <property type="match status" value="1"/>
</dbReference>
<dbReference type="Gene3D" id="2.40.50.90">
    <property type="match status" value="1"/>
</dbReference>
<dbReference type="GO" id="GO:0016787">
    <property type="term" value="F:hydrolase activity"/>
    <property type="evidence" value="ECO:0007669"/>
    <property type="project" value="UniProtKB-KW"/>
</dbReference>
<comment type="caution">
    <text evidence="6">The sequence shown here is derived from an EMBL/GenBank/DDBJ whole genome shotgun (WGS) entry which is preliminary data.</text>
</comment>
<keyword evidence="4" id="KW-0732">Signal</keyword>
<proteinExistence type="predicted"/>
<evidence type="ECO:0000256" key="3">
    <source>
        <dbReference type="ARBA" id="ARBA00022801"/>
    </source>
</evidence>
<dbReference type="AlphaFoldDB" id="A0A4R4DL06"/>
<dbReference type="InterPro" id="IPR035437">
    <property type="entry name" value="SNase_OB-fold_sf"/>
</dbReference>
<evidence type="ECO:0000256" key="1">
    <source>
        <dbReference type="ARBA" id="ARBA00022722"/>
    </source>
</evidence>
<keyword evidence="3" id="KW-0378">Hydrolase</keyword>
<keyword evidence="1" id="KW-0540">Nuclease</keyword>
<keyword evidence="2" id="KW-0255">Endonuclease</keyword>
<dbReference type="SUPFAM" id="SSF50199">
    <property type="entry name" value="Staphylococcal nuclease"/>
    <property type="match status" value="1"/>
</dbReference>
<dbReference type="SMART" id="SM00318">
    <property type="entry name" value="SNc"/>
    <property type="match status" value="1"/>
</dbReference>
<dbReference type="GO" id="GO:0005737">
    <property type="term" value="C:cytoplasm"/>
    <property type="evidence" value="ECO:0007669"/>
    <property type="project" value="TreeGrafter"/>
</dbReference>
<evidence type="ECO:0000256" key="2">
    <source>
        <dbReference type="ARBA" id="ARBA00022759"/>
    </source>
</evidence>
<evidence type="ECO:0000313" key="6">
    <source>
        <dbReference type="EMBL" id="TCZ61384.1"/>
    </source>
</evidence>
<keyword evidence="7" id="KW-1185">Reference proteome</keyword>
<accession>A0A4R4DL06</accession>
<feature type="signal peptide" evidence="4">
    <location>
        <begin position="1"/>
        <end position="30"/>
    </location>
</feature>
<dbReference type="PANTHER" id="PTHR12302">
    <property type="entry name" value="EBNA2 BINDING PROTEIN P100"/>
    <property type="match status" value="1"/>
</dbReference>
<evidence type="ECO:0000313" key="7">
    <source>
        <dbReference type="Proteomes" id="UP000295023"/>
    </source>
</evidence>
<dbReference type="RefSeq" id="WP_132289407.1">
    <property type="nucleotide sequence ID" value="NZ_SKBM01000010.1"/>
</dbReference>
<organism evidence="6 7">
    <name type="scientific">Roseicella aquatilis</name>
    <dbReference type="NCBI Taxonomy" id="2527868"/>
    <lineage>
        <taxon>Bacteria</taxon>
        <taxon>Pseudomonadati</taxon>
        <taxon>Pseudomonadota</taxon>
        <taxon>Alphaproteobacteria</taxon>
        <taxon>Acetobacterales</taxon>
        <taxon>Roseomonadaceae</taxon>
        <taxon>Roseicella</taxon>
    </lineage>
</organism>
<reference evidence="6 7" key="1">
    <citation type="submission" date="2019-03" db="EMBL/GenBank/DDBJ databases">
        <title>Paracraurococcus aquatilis NE82 genome sequence.</title>
        <authorList>
            <person name="Zhao Y."/>
            <person name="Du Z."/>
        </authorList>
    </citation>
    <scope>NUCLEOTIDE SEQUENCE [LARGE SCALE GENOMIC DNA]</scope>
    <source>
        <strain evidence="6 7">NE82</strain>
    </source>
</reference>
<dbReference type="Pfam" id="PF00565">
    <property type="entry name" value="SNase"/>
    <property type="match status" value="1"/>
</dbReference>
<dbReference type="OrthoDB" id="9805504at2"/>
<gene>
    <name evidence="6" type="ORF">EXY23_12650</name>
</gene>
<evidence type="ECO:0000259" key="5">
    <source>
        <dbReference type="PROSITE" id="PS50830"/>
    </source>
</evidence>